<evidence type="ECO:0000313" key="2">
    <source>
        <dbReference type="Proteomes" id="UP000182811"/>
    </source>
</evidence>
<dbReference type="Gene3D" id="3.90.550.10">
    <property type="entry name" value="Spore Coat Polysaccharide Biosynthesis Protein SpsA, Chain A"/>
    <property type="match status" value="1"/>
</dbReference>
<sequence>MPAALVIFSRVPLPSRTKSRLQSRLSPAEAALFHRACLTDLYRLAMSASIKAFLYVAGGDKGEFTREFPAPLPPGFEELGGLSLEGLEFRLQGGGDLGERMYRAAAEVLPFYRPVLLVGSDLPVLTLELLRAALAALSGREVVIGPALDGGYYLLGLKEAYPDLFQGIAWGTGRVREQTLRASRRKGLRVALLPVLRDIDGWNDLVAYREWGRNRPEATGLISFRLADYLVAKYS</sequence>
<evidence type="ECO:0000313" key="1">
    <source>
        <dbReference type="EMBL" id="OIQ60952.1"/>
    </source>
</evidence>
<dbReference type="PANTHER" id="PTHR36529">
    <property type="entry name" value="SLL1095 PROTEIN"/>
    <property type="match status" value="1"/>
</dbReference>
<gene>
    <name evidence="1" type="primary">cofC_1</name>
    <name evidence="1" type="ORF">MOTE_04810</name>
</gene>
<dbReference type="EMBL" id="MDDC01000003">
    <property type="protein sequence ID" value="OIQ60952.1"/>
    <property type="molecule type" value="Genomic_DNA"/>
</dbReference>
<reference evidence="1 2" key="1">
    <citation type="submission" date="2016-08" db="EMBL/GenBank/DDBJ databases">
        <title>Genome-based comparison of Moorella thermoacetic strains.</title>
        <authorList>
            <person name="Poehlein A."/>
            <person name="Bengelsdorf F.R."/>
            <person name="Esser C."/>
            <person name="Duerre P."/>
            <person name="Daniel R."/>
        </authorList>
    </citation>
    <scope>NUCLEOTIDE SEQUENCE [LARGE SCALE GENOMIC DNA]</scope>
    <source>
        <strain evidence="1 2">DSM 21394</strain>
    </source>
</reference>
<dbReference type="InterPro" id="IPR018641">
    <property type="entry name" value="Trfase_1_rSAM/seldom-assoc"/>
</dbReference>
<dbReference type="GO" id="GO:0043814">
    <property type="term" value="F:phospholactate guanylyltransferase activity"/>
    <property type="evidence" value="ECO:0007669"/>
    <property type="project" value="UniProtKB-EC"/>
</dbReference>
<keyword evidence="1" id="KW-0548">Nucleotidyltransferase</keyword>
<dbReference type="InterPro" id="IPR029044">
    <property type="entry name" value="Nucleotide-diphossugar_trans"/>
</dbReference>
<comment type="caution">
    <text evidence="1">The sequence shown here is derived from an EMBL/GenBank/DDBJ whole genome shotgun (WGS) entry which is preliminary data.</text>
</comment>
<dbReference type="EC" id="2.7.7.68" evidence="1"/>
<name>A0A1J5NRT1_NEOTH</name>
<protein>
    <submittedName>
        <fullName evidence="1">2-phospho-L-lactate guanylyltransferase</fullName>
        <ecNumber evidence="1">2.7.7.68</ecNumber>
    </submittedName>
</protein>
<dbReference type="SUPFAM" id="SSF53448">
    <property type="entry name" value="Nucleotide-diphospho-sugar transferases"/>
    <property type="match status" value="1"/>
</dbReference>
<organism evidence="1 2">
    <name type="scientific">Neomoorella thermoacetica</name>
    <name type="common">Clostridium thermoaceticum</name>
    <dbReference type="NCBI Taxonomy" id="1525"/>
    <lineage>
        <taxon>Bacteria</taxon>
        <taxon>Bacillati</taxon>
        <taxon>Bacillota</taxon>
        <taxon>Clostridia</taxon>
        <taxon>Neomoorellales</taxon>
        <taxon>Neomoorellaceae</taxon>
        <taxon>Neomoorella</taxon>
    </lineage>
</organism>
<dbReference type="NCBIfam" id="TIGR04282">
    <property type="entry name" value="glyco_like_cofC"/>
    <property type="match status" value="1"/>
</dbReference>
<dbReference type="OrthoDB" id="9810303at2"/>
<keyword evidence="1" id="KW-0808">Transferase</keyword>
<proteinExistence type="predicted"/>
<dbReference type="AlphaFoldDB" id="A0A1J5NRT1"/>
<dbReference type="Pfam" id="PF09837">
    <property type="entry name" value="DUF2064"/>
    <property type="match status" value="1"/>
</dbReference>
<dbReference type="PANTHER" id="PTHR36529:SF1">
    <property type="entry name" value="GLYCOSYLTRANSFERASE"/>
    <property type="match status" value="1"/>
</dbReference>
<dbReference type="Proteomes" id="UP000182811">
    <property type="component" value="Unassembled WGS sequence"/>
</dbReference>
<accession>A0A1J5NRT1</accession>